<gene>
    <name evidence="6" type="ORF">EKE94_15980</name>
</gene>
<dbReference type="AlphaFoldDB" id="A0A438ADS4"/>
<dbReference type="InterPro" id="IPR017941">
    <property type="entry name" value="Rieske_2Fe-2S"/>
</dbReference>
<dbReference type="PANTHER" id="PTHR40261">
    <property type="match status" value="1"/>
</dbReference>
<dbReference type="RefSeq" id="WP_127907638.1">
    <property type="nucleotide sequence ID" value="NZ_RQXX01000007.1"/>
</dbReference>
<dbReference type="OrthoDB" id="9794175at2"/>
<dbReference type="SUPFAM" id="SSF50022">
    <property type="entry name" value="ISP domain"/>
    <property type="match status" value="1"/>
</dbReference>
<comment type="caution">
    <text evidence="6">The sequence shown here is derived from an EMBL/GenBank/DDBJ whole genome shotgun (WGS) entry which is preliminary data.</text>
</comment>
<feature type="domain" description="Rieske" evidence="5">
    <location>
        <begin position="14"/>
        <end position="121"/>
    </location>
</feature>
<dbReference type="PANTHER" id="PTHR40261:SF1">
    <property type="entry name" value="RIESKE DOMAIN-CONTAINING PROTEIN"/>
    <property type="match status" value="1"/>
</dbReference>
<evidence type="ECO:0000256" key="4">
    <source>
        <dbReference type="ARBA" id="ARBA00023014"/>
    </source>
</evidence>
<evidence type="ECO:0000256" key="2">
    <source>
        <dbReference type="ARBA" id="ARBA00022723"/>
    </source>
</evidence>
<dbReference type="GO" id="GO:0051537">
    <property type="term" value="F:2 iron, 2 sulfur cluster binding"/>
    <property type="evidence" value="ECO:0007669"/>
    <property type="project" value="UniProtKB-KW"/>
</dbReference>
<keyword evidence="3" id="KW-0408">Iron</keyword>
<proteinExistence type="predicted"/>
<keyword evidence="2" id="KW-0479">Metal-binding</keyword>
<dbReference type="EMBL" id="RQXX01000007">
    <property type="protein sequence ID" value="RVV96844.1"/>
    <property type="molecule type" value="Genomic_DNA"/>
</dbReference>
<keyword evidence="7" id="KW-1185">Reference proteome</keyword>
<keyword evidence="4" id="KW-0411">Iron-sulfur</keyword>
<organism evidence="6 7">
    <name type="scientific">Mesobaculum littorinae</name>
    <dbReference type="NCBI Taxonomy" id="2486419"/>
    <lineage>
        <taxon>Bacteria</taxon>
        <taxon>Pseudomonadati</taxon>
        <taxon>Pseudomonadota</taxon>
        <taxon>Alphaproteobacteria</taxon>
        <taxon>Rhodobacterales</taxon>
        <taxon>Roseobacteraceae</taxon>
        <taxon>Mesobaculum</taxon>
    </lineage>
</organism>
<sequence>MSWLDYSTAPPDGTFVCAASDLGDTPGAALALTVVSDRGRFPLILVRSPAGLRAYVNACPHQYLPLDHRGPQIVTSDGLRLQCTSHAAMFDIETGAGVGGPGLGCSLDPVPIRTQGQAVVIGPPT</sequence>
<evidence type="ECO:0000259" key="5">
    <source>
        <dbReference type="PROSITE" id="PS51296"/>
    </source>
</evidence>
<keyword evidence="1" id="KW-0001">2Fe-2S</keyword>
<evidence type="ECO:0000256" key="1">
    <source>
        <dbReference type="ARBA" id="ARBA00022714"/>
    </source>
</evidence>
<evidence type="ECO:0000313" key="7">
    <source>
        <dbReference type="Proteomes" id="UP000285908"/>
    </source>
</evidence>
<reference evidence="6 7" key="1">
    <citation type="submission" date="2018-11" db="EMBL/GenBank/DDBJ databases">
        <title>Mesobaculum littorinae gen. nov., sp. nov., isolated from Littorina scabra that represents a novel genus of the order Rhodobacteraceae.</title>
        <authorList>
            <person name="Li F."/>
        </authorList>
    </citation>
    <scope>NUCLEOTIDE SEQUENCE [LARGE SCALE GENOMIC DNA]</scope>
    <source>
        <strain evidence="6 7">M0103</strain>
    </source>
</reference>
<protein>
    <submittedName>
        <fullName evidence="6">(2Fe-2S)-binding protein</fullName>
    </submittedName>
</protein>
<dbReference type="PROSITE" id="PS51296">
    <property type="entry name" value="RIESKE"/>
    <property type="match status" value="1"/>
</dbReference>
<dbReference type="InterPro" id="IPR036922">
    <property type="entry name" value="Rieske_2Fe-2S_sf"/>
</dbReference>
<accession>A0A438ADS4</accession>
<evidence type="ECO:0000256" key="3">
    <source>
        <dbReference type="ARBA" id="ARBA00023004"/>
    </source>
</evidence>
<dbReference type="Gene3D" id="2.102.10.10">
    <property type="entry name" value="Rieske [2Fe-2S] iron-sulphur domain"/>
    <property type="match status" value="1"/>
</dbReference>
<evidence type="ECO:0000313" key="6">
    <source>
        <dbReference type="EMBL" id="RVV96844.1"/>
    </source>
</evidence>
<dbReference type="Pfam" id="PF00355">
    <property type="entry name" value="Rieske"/>
    <property type="match status" value="1"/>
</dbReference>
<dbReference type="Proteomes" id="UP000285908">
    <property type="component" value="Unassembled WGS sequence"/>
</dbReference>
<dbReference type="GO" id="GO:0046872">
    <property type="term" value="F:metal ion binding"/>
    <property type="evidence" value="ECO:0007669"/>
    <property type="project" value="UniProtKB-KW"/>
</dbReference>
<name>A0A438ADS4_9RHOB</name>